<evidence type="ECO:0000313" key="5">
    <source>
        <dbReference type="Proteomes" id="UP000799291"/>
    </source>
</evidence>
<feature type="transmembrane region" description="Helical" evidence="2">
    <location>
        <begin position="232"/>
        <end position="252"/>
    </location>
</feature>
<keyword evidence="2" id="KW-1133">Transmembrane helix</keyword>
<protein>
    <recommendedName>
        <fullName evidence="3">DUF6594 domain-containing protein</fullName>
    </recommendedName>
</protein>
<evidence type="ECO:0000259" key="3">
    <source>
        <dbReference type="Pfam" id="PF20237"/>
    </source>
</evidence>
<feature type="region of interest" description="Disordered" evidence="1">
    <location>
        <begin position="406"/>
        <end position="452"/>
    </location>
</feature>
<evidence type="ECO:0000256" key="2">
    <source>
        <dbReference type="SAM" id="Phobius"/>
    </source>
</evidence>
<dbReference type="Pfam" id="PF20237">
    <property type="entry name" value="DUF6594"/>
    <property type="match status" value="1"/>
</dbReference>
<dbReference type="AlphaFoldDB" id="A0A6G1JCV6"/>
<accession>A0A6G1JCV6</accession>
<name>A0A6G1JCV6_9PLEO</name>
<dbReference type="EMBL" id="MU005574">
    <property type="protein sequence ID" value="KAF2687995.1"/>
    <property type="molecule type" value="Genomic_DNA"/>
</dbReference>
<feature type="compositionally biased region" description="Basic and acidic residues" evidence="1">
    <location>
        <begin position="23"/>
        <end position="39"/>
    </location>
</feature>
<dbReference type="PANTHER" id="PTHR34502:SF4">
    <property type="entry name" value="DUF6594 DOMAIN-CONTAINING PROTEIN"/>
    <property type="match status" value="1"/>
</dbReference>
<evidence type="ECO:0000313" key="4">
    <source>
        <dbReference type="EMBL" id="KAF2687995.1"/>
    </source>
</evidence>
<gene>
    <name evidence="4" type="ORF">K458DRAFT_415066</name>
</gene>
<dbReference type="PANTHER" id="PTHR34502">
    <property type="entry name" value="DUF6594 DOMAIN-CONTAINING PROTEIN-RELATED"/>
    <property type="match status" value="1"/>
</dbReference>
<keyword evidence="5" id="KW-1185">Reference proteome</keyword>
<organism evidence="4 5">
    <name type="scientific">Lentithecium fluviatile CBS 122367</name>
    <dbReference type="NCBI Taxonomy" id="1168545"/>
    <lineage>
        <taxon>Eukaryota</taxon>
        <taxon>Fungi</taxon>
        <taxon>Dikarya</taxon>
        <taxon>Ascomycota</taxon>
        <taxon>Pezizomycotina</taxon>
        <taxon>Dothideomycetes</taxon>
        <taxon>Pleosporomycetidae</taxon>
        <taxon>Pleosporales</taxon>
        <taxon>Massarineae</taxon>
        <taxon>Lentitheciaceae</taxon>
        <taxon>Lentithecium</taxon>
    </lineage>
</organism>
<dbReference type="OrthoDB" id="3533814at2759"/>
<feature type="transmembrane region" description="Helical" evidence="2">
    <location>
        <begin position="259"/>
        <end position="280"/>
    </location>
</feature>
<reference evidence="4" key="1">
    <citation type="journal article" date="2020" name="Stud. Mycol.">
        <title>101 Dothideomycetes genomes: a test case for predicting lifestyles and emergence of pathogens.</title>
        <authorList>
            <person name="Haridas S."/>
            <person name="Albert R."/>
            <person name="Binder M."/>
            <person name="Bloem J."/>
            <person name="Labutti K."/>
            <person name="Salamov A."/>
            <person name="Andreopoulos B."/>
            <person name="Baker S."/>
            <person name="Barry K."/>
            <person name="Bills G."/>
            <person name="Bluhm B."/>
            <person name="Cannon C."/>
            <person name="Castanera R."/>
            <person name="Culley D."/>
            <person name="Daum C."/>
            <person name="Ezra D."/>
            <person name="Gonzalez J."/>
            <person name="Henrissat B."/>
            <person name="Kuo A."/>
            <person name="Liang C."/>
            <person name="Lipzen A."/>
            <person name="Lutzoni F."/>
            <person name="Magnuson J."/>
            <person name="Mondo S."/>
            <person name="Nolan M."/>
            <person name="Ohm R."/>
            <person name="Pangilinan J."/>
            <person name="Park H.-J."/>
            <person name="Ramirez L."/>
            <person name="Alfaro M."/>
            <person name="Sun H."/>
            <person name="Tritt A."/>
            <person name="Yoshinaga Y."/>
            <person name="Zwiers L.-H."/>
            <person name="Turgeon B."/>
            <person name="Goodwin S."/>
            <person name="Spatafora J."/>
            <person name="Crous P."/>
            <person name="Grigoriev I."/>
        </authorList>
    </citation>
    <scope>NUCLEOTIDE SEQUENCE</scope>
    <source>
        <strain evidence="4">CBS 122367</strain>
    </source>
</reference>
<dbReference type="Proteomes" id="UP000799291">
    <property type="component" value="Unassembled WGS sequence"/>
</dbReference>
<feature type="region of interest" description="Disordered" evidence="1">
    <location>
        <begin position="23"/>
        <end position="50"/>
    </location>
</feature>
<feature type="transmembrane region" description="Helical" evidence="2">
    <location>
        <begin position="204"/>
        <end position="226"/>
    </location>
</feature>
<keyword evidence="2" id="KW-0472">Membrane</keyword>
<feature type="transmembrane region" description="Helical" evidence="2">
    <location>
        <begin position="367"/>
        <end position="389"/>
    </location>
</feature>
<dbReference type="InterPro" id="IPR046529">
    <property type="entry name" value="DUF6594"/>
</dbReference>
<feature type="domain" description="DUF6594" evidence="3">
    <location>
        <begin position="65"/>
        <end position="271"/>
    </location>
</feature>
<evidence type="ECO:0000256" key="1">
    <source>
        <dbReference type="SAM" id="MobiDB-lite"/>
    </source>
</evidence>
<proteinExistence type="predicted"/>
<feature type="compositionally biased region" description="Polar residues" evidence="1">
    <location>
        <begin position="431"/>
        <end position="440"/>
    </location>
</feature>
<keyword evidence="2" id="KW-0812">Transmembrane</keyword>
<sequence>MAGGSASVRSTIASRDSLEIIEEPTKIDYEKDNEKKEEWSSVPSRPHRQRRAGLNHMTSHMVESRRHSAALIRRFDRANLRGVLGLEREIAELEQILEVEENKTVVDEGLVRALEREMRKLVKEYYECALLTKEMLALSRPTTHTLNETRRAFPPDHGQSNFILSKYHIPSNFADLSSLAPCPDSDILTRIFEKFSEGANVTHLVTFLSALCAVFFLVGGMVGLYFVESIRARLGLVGMFTVLFAAMIATLTSSRRQEVFVATAAYAAVLVVFVSGNIAANPEPTICMLADANGNAANVNADSLGTASGLLNTAAAATVTAVATSTLTFSETGSMRTILNTVTSTISSSPTVTMKKGEMSGLTKTGIGVGAALGALFILMLLGAFVVWVRERTWFGEGGLLSCFQRRRGRKESTERRTGRMTNLRAESSARRPNQSVSRSRASRGKGKERLAVEKNHVEGNAVWV</sequence>